<keyword evidence="3" id="KW-0418">Kinase</keyword>
<dbReference type="CDD" id="cd07773">
    <property type="entry name" value="ASKHA_NBD_FGGY_FK"/>
    <property type="match status" value="1"/>
</dbReference>
<comment type="similarity">
    <text evidence="1">Belongs to the FGGY kinase family.</text>
</comment>
<dbReference type="EMBL" id="CP062796">
    <property type="protein sequence ID" value="QUL99363.1"/>
    <property type="molecule type" value="Genomic_DNA"/>
</dbReference>
<sequence length="508" mass="55413">MWSIGLDIGTSSCKVLAVTEQGDVLSTVRREYRYVFPRNGWVELNPEDVWNAVVSGLGQVASQVVPRFGKPASIAVSVSGDEIMPLCGNQALYNVIMSSDVRGKEELDALLTKMDPGEIHSATGLPPAPKYGINRIVWFKHNMPELYSRTTKFATWEDFIIGRLTGKYVCSTSSAARLMCFDLNRDSWYDRIIDALEVRHDLLPEVVRPGTIVAGLSSELVPELEAMSNVPVVTGGFDQACSALGCGVTEEGIMGIGTGTVESASFYSKTRLPTTSYPANPSLTGDGFVYTITNPSGGSVLRWFRDNFMFGGLPPDTSGVDPYDVLLNEMPESLSGLLVLPHFAGAGAPLHDPRSLGAIVGLRLSTTRGMFVRGLIEGITYELRLIAEHFCRTTGVAVREVRAAGGGSKSDRWLQIKADVLHQPVHRLRVADASALGAAIMGFTGIGLFDTPVDGVTAMVKRERCFLPREDVASLYERYYAVYCEFYRSIAALSHKLFELGFNLKEDI</sequence>
<keyword evidence="2" id="KW-0808">Transferase</keyword>
<dbReference type="InterPro" id="IPR050406">
    <property type="entry name" value="FGGY_Carb_Kinase"/>
</dbReference>
<dbReference type="GO" id="GO:0005975">
    <property type="term" value="P:carbohydrate metabolic process"/>
    <property type="evidence" value="ECO:0007669"/>
    <property type="project" value="InterPro"/>
</dbReference>
<dbReference type="PANTHER" id="PTHR43095">
    <property type="entry name" value="SUGAR KINASE"/>
    <property type="match status" value="1"/>
</dbReference>
<name>A0AAT9LGR2_9FIRM</name>
<dbReference type="PIRSF" id="PIRSF000538">
    <property type="entry name" value="GlpK"/>
    <property type="match status" value="1"/>
</dbReference>
<evidence type="ECO:0000256" key="2">
    <source>
        <dbReference type="ARBA" id="ARBA00022679"/>
    </source>
</evidence>
<accession>A0AAT9LGR2</accession>
<dbReference type="Pfam" id="PF02782">
    <property type="entry name" value="FGGY_C"/>
    <property type="match status" value="1"/>
</dbReference>
<feature type="domain" description="Carbohydrate kinase FGGY C-terminal" evidence="5">
    <location>
        <begin position="281"/>
        <end position="443"/>
    </location>
</feature>
<gene>
    <name evidence="6" type="ORF">IMF26_04730</name>
</gene>
<dbReference type="SUPFAM" id="SSF53067">
    <property type="entry name" value="Actin-like ATPase domain"/>
    <property type="match status" value="2"/>
</dbReference>
<dbReference type="InterPro" id="IPR018484">
    <property type="entry name" value="FGGY_N"/>
</dbReference>
<dbReference type="GO" id="GO:0016301">
    <property type="term" value="F:kinase activity"/>
    <property type="evidence" value="ECO:0007669"/>
    <property type="project" value="UniProtKB-KW"/>
</dbReference>
<dbReference type="InterPro" id="IPR018485">
    <property type="entry name" value="FGGY_C"/>
</dbReference>
<evidence type="ECO:0000256" key="3">
    <source>
        <dbReference type="ARBA" id="ARBA00022777"/>
    </source>
</evidence>
<evidence type="ECO:0000256" key="1">
    <source>
        <dbReference type="ARBA" id="ARBA00009156"/>
    </source>
</evidence>
<reference evidence="6" key="2">
    <citation type="journal article" date="2023" name="Biology">
        <title>Prokaryotic Life Associated with Coal-Fire Gas Vents Revealed by Metagenomics.</title>
        <authorList>
            <person name="Kadnikov V.V."/>
            <person name="Mardanov A.V."/>
            <person name="Beletsky A.V."/>
            <person name="Karnachuk O.V."/>
            <person name="Ravin N.V."/>
        </authorList>
    </citation>
    <scope>NUCLEOTIDE SEQUENCE</scope>
    <source>
        <strain evidence="6">Bu02</strain>
    </source>
</reference>
<evidence type="ECO:0000259" key="4">
    <source>
        <dbReference type="Pfam" id="PF00370"/>
    </source>
</evidence>
<dbReference type="Pfam" id="PF00370">
    <property type="entry name" value="FGGY_N"/>
    <property type="match status" value="1"/>
</dbReference>
<reference evidence="6" key="1">
    <citation type="submission" date="2020-10" db="EMBL/GenBank/DDBJ databases">
        <authorList>
            <person name="Kadnikov V."/>
            <person name="Beletsky A.V."/>
            <person name="Mardanov A.V."/>
            <person name="Karnachuk O.V."/>
            <person name="Ravin N.V."/>
        </authorList>
    </citation>
    <scope>NUCLEOTIDE SEQUENCE</scope>
    <source>
        <strain evidence="6">Bu02</strain>
    </source>
</reference>
<dbReference type="InterPro" id="IPR043129">
    <property type="entry name" value="ATPase_NBD"/>
</dbReference>
<protein>
    <recommendedName>
        <fullName evidence="7">Xylulokinase</fullName>
    </recommendedName>
</protein>
<dbReference type="Gene3D" id="3.30.420.40">
    <property type="match status" value="2"/>
</dbReference>
<dbReference type="KEGG" id="fcz:IMF26_04730"/>
<dbReference type="AlphaFoldDB" id="A0AAT9LGR2"/>
<dbReference type="InterPro" id="IPR000577">
    <property type="entry name" value="Carb_kinase_FGGY"/>
</dbReference>
<proteinExistence type="inferred from homology"/>
<dbReference type="PANTHER" id="PTHR43095:SF5">
    <property type="entry name" value="XYLULOSE KINASE"/>
    <property type="match status" value="1"/>
</dbReference>
<evidence type="ECO:0000259" key="5">
    <source>
        <dbReference type="Pfam" id="PF02782"/>
    </source>
</evidence>
<organism evidence="6">
    <name type="scientific">Candidatus Fermentithermobacillus carboniphilus</name>
    <dbReference type="NCBI Taxonomy" id="3085328"/>
    <lineage>
        <taxon>Bacteria</taxon>
        <taxon>Bacillati</taxon>
        <taxon>Bacillota</taxon>
        <taxon>Candidatus Fermentithermobacillia</taxon>
        <taxon>Candidatus Fermentithermobacillales</taxon>
        <taxon>Candidatus Fermentithermobacillaceae</taxon>
        <taxon>Candidatus Fermentithermobacillus</taxon>
    </lineage>
</organism>
<evidence type="ECO:0008006" key="7">
    <source>
        <dbReference type="Google" id="ProtNLM"/>
    </source>
</evidence>
<evidence type="ECO:0000313" key="6">
    <source>
        <dbReference type="EMBL" id="QUL99363.1"/>
    </source>
</evidence>
<feature type="domain" description="Carbohydrate kinase FGGY N-terminal" evidence="4">
    <location>
        <begin position="4"/>
        <end position="245"/>
    </location>
</feature>